<comment type="caution">
    <text evidence="1">The sequence shown here is derived from an EMBL/GenBank/DDBJ whole genome shotgun (WGS) entry which is preliminary data.</text>
</comment>
<dbReference type="Proteomes" id="UP000717624">
    <property type="component" value="Unassembled WGS sequence"/>
</dbReference>
<keyword evidence="2" id="KW-1185">Reference proteome</keyword>
<reference evidence="1" key="1">
    <citation type="submission" date="2021-01" db="EMBL/GenBank/DDBJ databases">
        <title>Genomic Encyclopedia of Type Strains, Phase IV (KMG-IV): sequencing the most valuable type-strain genomes for metagenomic binning, comparative biology and taxonomic classification.</title>
        <authorList>
            <person name="Goeker M."/>
        </authorList>
    </citation>
    <scope>NUCLEOTIDE SEQUENCE</scope>
    <source>
        <strain evidence="1">DSM 25523</strain>
    </source>
</reference>
<dbReference type="RefSeq" id="WP_204516648.1">
    <property type="nucleotide sequence ID" value="NZ_BAABIN010000009.1"/>
</dbReference>
<evidence type="ECO:0000313" key="2">
    <source>
        <dbReference type="Proteomes" id="UP000717624"/>
    </source>
</evidence>
<dbReference type="AlphaFoldDB" id="A0A939BSX5"/>
<accession>A0A939BSX5</accession>
<evidence type="ECO:0000313" key="1">
    <source>
        <dbReference type="EMBL" id="MBM7588934.1"/>
    </source>
</evidence>
<dbReference type="EMBL" id="JAFBEB010000001">
    <property type="protein sequence ID" value="MBM7588934.1"/>
    <property type="molecule type" value="Genomic_DNA"/>
</dbReference>
<proteinExistence type="predicted"/>
<sequence>MKITLSKQMFAKKLQVGDSVPFSDRGMYIGNGTIVKDAGDHYEVEVDNRVEENLRRTGILS</sequence>
<gene>
    <name evidence="1" type="ORF">JOD01_000520</name>
</gene>
<organism evidence="1 2">
    <name type="scientific">Brevibacillus fulvus</name>
    <dbReference type="NCBI Taxonomy" id="1125967"/>
    <lineage>
        <taxon>Bacteria</taxon>
        <taxon>Bacillati</taxon>
        <taxon>Bacillota</taxon>
        <taxon>Bacilli</taxon>
        <taxon>Bacillales</taxon>
        <taxon>Paenibacillaceae</taxon>
        <taxon>Brevibacillus</taxon>
    </lineage>
</organism>
<name>A0A939BSX5_9BACL</name>
<protein>
    <submittedName>
        <fullName evidence="1">Uncharacterized protein</fullName>
    </submittedName>
</protein>